<feature type="domain" description="HMG box" evidence="4">
    <location>
        <begin position="395"/>
        <end position="463"/>
    </location>
</feature>
<dbReference type="GO" id="GO:0003677">
    <property type="term" value="F:DNA binding"/>
    <property type="evidence" value="ECO:0000318"/>
    <property type="project" value="GO_Central"/>
</dbReference>
<dbReference type="EMBL" id="PSQE01000008">
    <property type="protein sequence ID" value="RHN43447.1"/>
    <property type="molecule type" value="Genomic_DNA"/>
</dbReference>
<keyword evidence="1" id="KW-0238">DNA-binding</keyword>
<evidence type="ECO:0000313" key="8">
    <source>
        <dbReference type="Proteomes" id="UP000002051"/>
    </source>
</evidence>
<feature type="DNA-binding region" description="HMG box" evidence="1">
    <location>
        <begin position="266"/>
        <end position="332"/>
    </location>
</feature>
<feature type="domain" description="HMG box" evidence="4">
    <location>
        <begin position="266"/>
        <end position="332"/>
    </location>
</feature>
<dbReference type="HOGENOM" id="CLU_041972_2_0_1"/>
<dbReference type="Gene3D" id="1.10.30.10">
    <property type="entry name" value="High mobility group box domain"/>
    <property type="match status" value="3"/>
</dbReference>
<dbReference type="InterPro" id="IPR044601">
    <property type="entry name" value="HMGB6/HMGB13"/>
</dbReference>
<dbReference type="Proteomes" id="UP000002051">
    <property type="component" value="Chromosome 8"/>
</dbReference>
<keyword evidence="8" id="KW-1185">Reference proteome</keyword>
<proteinExistence type="predicted"/>
<dbReference type="Gramene" id="rna50025">
    <property type="protein sequence ID" value="RHN43447.1"/>
    <property type="gene ID" value="gene50025"/>
</dbReference>
<feature type="region of interest" description="Disordered" evidence="3">
    <location>
        <begin position="118"/>
        <end position="153"/>
    </location>
</feature>
<reference evidence="5 8" key="1">
    <citation type="journal article" date="2011" name="Nature">
        <title>The Medicago genome provides insight into the evolution of rhizobial symbioses.</title>
        <authorList>
            <person name="Young N.D."/>
            <person name="Debelle F."/>
            <person name="Oldroyd G.E."/>
            <person name="Geurts R."/>
            <person name="Cannon S.B."/>
            <person name="Udvardi M.K."/>
            <person name="Benedito V.A."/>
            <person name="Mayer K.F."/>
            <person name="Gouzy J."/>
            <person name="Schoof H."/>
            <person name="Van de Peer Y."/>
            <person name="Proost S."/>
            <person name="Cook D.R."/>
            <person name="Meyers B.C."/>
            <person name="Spannagl M."/>
            <person name="Cheung F."/>
            <person name="De Mita S."/>
            <person name="Krishnakumar V."/>
            <person name="Gundlach H."/>
            <person name="Zhou S."/>
            <person name="Mudge J."/>
            <person name="Bharti A.K."/>
            <person name="Murray J.D."/>
            <person name="Naoumkina M.A."/>
            <person name="Rosen B."/>
            <person name="Silverstein K.A."/>
            <person name="Tang H."/>
            <person name="Rombauts S."/>
            <person name="Zhao P.X."/>
            <person name="Zhou P."/>
            <person name="Barbe V."/>
            <person name="Bardou P."/>
            <person name="Bechner M."/>
            <person name="Bellec A."/>
            <person name="Berger A."/>
            <person name="Berges H."/>
            <person name="Bidwell S."/>
            <person name="Bisseling T."/>
            <person name="Choisne N."/>
            <person name="Couloux A."/>
            <person name="Denny R."/>
            <person name="Deshpande S."/>
            <person name="Dai X."/>
            <person name="Doyle J.J."/>
            <person name="Dudez A.M."/>
            <person name="Farmer A.D."/>
            <person name="Fouteau S."/>
            <person name="Franken C."/>
            <person name="Gibelin C."/>
            <person name="Gish J."/>
            <person name="Goldstein S."/>
            <person name="Gonzalez A.J."/>
            <person name="Green P.J."/>
            <person name="Hallab A."/>
            <person name="Hartog M."/>
            <person name="Hua A."/>
            <person name="Humphray S.J."/>
            <person name="Jeong D.H."/>
            <person name="Jing Y."/>
            <person name="Jocker A."/>
            <person name="Kenton S.M."/>
            <person name="Kim D.J."/>
            <person name="Klee K."/>
            <person name="Lai H."/>
            <person name="Lang C."/>
            <person name="Lin S."/>
            <person name="Macmil S.L."/>
            <person name="Magdelenat G."/>
            <person name="Matthews L."/>
            <person name="McCorrison J."/>
            <person name="Monaghan E.L."/>
            <person name="Mun J.H."/>
            <person name="Najar F.Z."/>
            <person name="Nicholson C."/>
            <person name="Noirot C."/>
            <person name="O'Bleness M."/>
            <person name="Paule C.R."/>
            <person name="Poulain J."/>
            <person name="Prion F."/>
            <person name="Qin B."/>
            <person name="Qu C."/>
            <person name="Retzel E.F."/>
            <person name="Riddle C."/>
            <person name="Sallet E."/>
            <person name="Samain S."/>
            <person name="Samson N."/>
            <person name="Sanders I."/>
            <person name="Saurat O."/>
            <person name="Scarpelli C."/>
            <person name="Schiex T."/>
            <person name="Segurens B."/>
            <person name="Severin A.J."/>
            <person name="Sherrier D.J."/>
            <person name="Shi R."/>
            <person name="Sims S."/>
            <person name="Singer S.R."/>
            <person name="Sinharoy S."/>
            <person name="Sterck L."/>
            <person name="Viollet A."/>
            <person name="Wang B.B."/>
            <person name="Wang K."/>
            <person name="Wang M."/>
            <person name="Wang X."/>
            <person name="Warfsmann J."/>
            <person name="Weissenbach J."/>
            <person name="White D.D."/>
            <person name="White J.D."/>
            <person name="Wiley G.B."/>
            <person name="Wincker P."/>
            <person name="Xing Y."/>
            <person name="Yang L."/>
            <person name="Yao Z."/>
            <person name="Ying F."/>
            <person name="Zhai J."/>
            <person name="Zhou L."/>
            <person name="Zuber A."/>
            <person name="Denarie J."/>
            <person name="Dixon R.A."/>
            <person name="May G.D."/>
            <person name="Schwartz D.C."/>
            <person name="Rogers J."/>
            <person name="Quetier F."/>
            <person name="Town C.D."/>
            <person name="Roe B.A."/>
        </authorList>
    </citation>
    <scope>NUCLEOTIDE SEQUENCE [LARGE SCALE GENOMIC DNA]</scope>
    <source>
        <strain evidence="5">A17</strain>
        <strain evidence="7 8">cv. Jemalong A17</strain>
    </source>
</reference>
<dbReference type="EMBL" id="CM001224">
    <property type="protein sequence ID" value="KEH21200.1"/>
    <property type="molecule type" value="Genomic_DNA"/>
</dbReference>
<dbReference type="SUPFAM" id="SSF47095">
    <property type="entry name" value="HMG-box"/>
    <property type="match status" value="3"/>
</dbReference>
<reference evidence="9" key="4">
    <citation type="journal article" date="2018" name="Nat. Plants">
        <title>Whole-genome landscape of Medicago truncatula symbiotic genes.</title>
        <authorList>
            <person name="Pecrix Y."/>
            <person name="Staton S.E."/>
            <person name="Sallet E."/>
            <person name="Lelandais-Briere C."/>
            <person name="Moreau S."/>
            <person name="Carrere S."/>
            <person name="Blein T."/>
            <person name="Jardinaud M.F."/>
            <person name="Latrasse D."/>
            <person name="Zouine M."/>
            <person name="Zahm M."/>
            <person name="Kreplak J."/>
            <person name="Mayjonade B."/>
            <person name="Satge C."/>
            <person name="Perez M."/>
            <person name="Cauet S."/>
            <person name="Marande W."/>
            <person name="Chantry-Darmon C."/>
            <person name="Lopez-Roques C."/>
            <person name="Bouchez O."/>
            <person name="Berard A."/>
            <person name="Debelle F."/>
            <person name="Munos S."/>
            <person name="Bendahmane A."/>
            <person name="Berges H."/>
            <person name="Niebel A."/>
            <person name="Buitink J."/>
            <person name="Frugier F."/>
            <person name="Benhamed M."/>
            <person name="Crespi M."/>
            <person name="Gouzy J."/>
            <person name="Gamas P."/>
        </authorList>
    </citation>
    <scope>NUCLEOTIDE SEQUENCE [LARGE SCALE GENOMIC DNA]</scope>
    <source>
        <strain evidence="9">cv. Jemalong A17</strain>
    </source>
</reference>
<feature type="compositionally biased region" description="Basic and acidic residues" evidence="3">
    <location>
        <begin position="132"/>
        <end position="152"/>
    </location>
</feature>
<reference evidence="7" key="3">
    <citation type="submission" date="2015-04" db="UniProtKB">
        <authorList>
            <consortium name="EnsemblPlants"/>
        </authorList>
    </citation>
    <scope>IDENTIFICATION</scope>
    <source>
        <strain evidence="7">cv. Jemalong A17</strain>
    </source>
</reference>
<feature type="compositionally biased region" description="Basic and acidic residues" evidence="3">
    <location>
        <begin position="365"/>
        <end position="376"/>
    </location>
</feature>
<sequence length="476" mass="56057">MADVVAEIPIPTKKSRGSRKALKEKPSTNDANIIAGEATISPISENLSNPKKGKAASKKQQNPKERSFEQDLLEMQEKMEQLRLEKEKTEELLKAKDEILKQKDEELENRGKELKKLQKLKEFKPTMNLPMVKDKEQEKKEKKKNGCPEKKRPSSAYMLWVKDQWHEVKKENPEAEFKDISNILGTKWKTVSEEEKKPYEEKYQAEKEAYLQVITKEKREIEAMKLLEEEQKQKTAMELLEQFMQFKQDAEKESKKNKKEKDPLKPKHPMSAFFLFTNDRRAAILADNKGILEVSKITAEEWKNMTEEQKRPYEEIAKKNREQYAQEMEAYKQKKDEEAANLMKEEEEHMKLQKHEALQLLKKKEKTENMIKETKLNRQKKKHNKEEKNSDPNRPKRPASSYILFSKEARKSILEERPGVGGNMLNTLISMKWKDMSEEDKQLWNGKASEAMDAYKKEMEEYNKSIVAKLEQKTNE</sequence>
<evidence type="ECO:0000313" key="7">
    <source>
        <dbReference type="EnsemblPlants" id="KEH21200"/>
    </source>
</evidence>
<keyword evidence="2" id="KW-0175">Coiled coil</keyword>
<dbReference type="GO" id="GO:0005634">
    <property type="term" value="C:nucleus"/>
    <property type="evidence" value="ECO:0007669"/>
    <property type="project" value="UniProtKB-UniRule"/>
</dbReference>
<evidence type="ECO:0000256" key="1">
    <source>
        <dbReference type="PROSITE-ProRule" id="PRU00267"/>
    </source>
</evidence>
<feature type="domain" description="HMG box" evidence="4">
    <location>
        <begin position="150"/>
        <end position="218"/>
    </location>
</feature>
<dbReference type="InterPro" id="IPR036910">
    <property type="entry name" value="HMG_box_dom_sf"/>
</dbReference>
<evidence type="ECO:0000313" key="6">
    <source>
        <dbReference type="EMBL" id="RHN43447.1"/>
    </source>
</evidence>
<dbReference type="STRING" id="3880.A0A072U5S8"/>
<reference evidence="6" key="5">
    <citation type="journal article" date="2018" name="Nat. Plants">
        <title>Whole-genome landscape of Medicago truncatula symbiotic genes.</title>
        <authorList>
            <person name="Pecrix Y."/>
            <person name="Gamas P."/>
            <person name="Carrere S."/>
        </authorList>
    </citation>
    <scope>NUCLEOTIDE SEQUENCE</scope>
    <source>
        <tissue evidence="6">Leaves</tissue>
    </source>
</reference>
<organism evidence="5 8">
    <name type="scientific">Medicago truncatula</name>
    <name type="common">Barrel medic</name>
    <name type="synonym">Medicago tribuloides</name>
    <dbReference type="NCBI Taxonomy" id="3880"/>
    <lineage>
        <taxon>Eukaryota</taxon>
        <taxon>Viridiplantae</taxon>
        <taxon>Streptophyta</taxon>
        <taxon>Embryophyta</taxon>
        <taxon>Tracheophyta</taxon>
        <taxon>Spermatophyta</taxon>
        <taxon>Magnoliopsida</taxon>
        <taxon>eudicotyledons</taxon>
        <taxon>Gunneridae</taxon>
        <taxon>Pentapetalae</taxon>
        <taxon>rosids</taxon>
        <taxon>fabids</taxon>
        <taxon>Fabales</taxon>
        <taxon>Fabaceae</taxon>
        <taxon>Papilionoideae</taxon>
        <taxon>50 kb inversion clade</taxon>
        <taxon>NPAAA clade</taxon>
        <taxon>Hologalegina</taxon>
        <taxon>IRL clade</taxon>
        <taxon>Trifolieae</taxon>
        <taxon>Medicago</taxon>
    </lineage>
</organism>
<evidence type="ECO:0000256" key="3">
    <source>
        <dbReference type="SAM" id="MobiDB-lite"/>
    </source>
</evidence>
<feature type="compositionally biased region" description="Basic and acidic residues" evidence="3">
    <location>
        <begin position="384"/>
        <end position="394"/>
    </location>
</feature>
<feature type="compositionally biased region" description="Basic and acidic residues" evidence="3">
    <location>
        <begin position="62"/>
        <end position="73"/>
    </location>
</feature>
<dbReference type="Pfam" id="PF00505">
    <property type="entry name" value="HMG_box"/>
    <property type="match status" value="3"/>
</dbReference>
<feature type="region of interest" description="Disordered" evidence="3">
    <location>
        <begin position="360"/>
        <end position="403"/>
    </location>
</feature>
<dbReference type="PANTHER" id="PTHR46912:SF1">
    <property type="entry name" value="HIGH MOBILITY GROUP B PROTEIN 13"/>
    <property type="match status" value="1"/>
</dbReference>
<dbReference type="PANTHER" id="PTHR46912">
    <property type="entry name" value="HIGH MOBILITY GROUP B PROTEIN 13"/>
    <property type="match status" value="1"/>
</dbReference>
<dbReference type="AlphaFoldDB" id="A0A072U5S8"/>
<reference evidence="5 8" key="2">
    <citation type="journal article" date="2014" name="BMC Genomics">
        <title>An improved genome release (version Mt4.0) for the model legume Medicago truncatula.</title>
        <authorList>
            <person name="Tang H."/>
            <person name="Krishnakumar V."/>
            <person name="Bidwell S."/>
            <person name="Rosen B."/>
            <person name="Chan A."/>
            <person name="Zhou S."/>
            <person name="Gentzbittel L."/>
            <person name="Childs K.L."/>
            <person name="Yandell M."/>
            <person name="Gundlach H."/>
            <person name="Mayer K.F."/>
            <person name="Schwartz D.C."/>
            <person name="Town C.D."/>
        </authorList>
    </citation>
    <scope>GENOME REANNOTATION</scope>
    <source>
        <strain evidence="5">A17</strain>
        <strain evidence="7 8">cv. Jemalong A17</strain>
    </source>
</reference>
<evidence type="ECO:0000256" key="2">
    <source>
        <dbReference type="SAM" id="Coils"/>
    </source>
</evidence>
<dbReference type="SMART" id="SM00398">
    <property type="entry name" value="HMG"/>
    <property type="match status" value="3"/>
</dbReference>
<protein>
    <submittedName>
        <fullName evidence="5">High mobility group (HMG)-box protein</fullName>
    </submittedName>
    <submittedName>
        <fullName evidence="6">Putative chromatin remodeling &amp; transcriptional activation HMG family</fullName>
    </submittedName>
</protein>
<dbReference type="OrthoDB" id="1919336at2759"/>
<dbReference type="PROSITE" id="PS50118">
    <property type="entry name" value="HMG_BOX_2"/>
    <property type="match status" value="3"/>
</dbReference>
<accession>A0A072U5S8</accession>
<feature type="compositionally biased region" description="Basic and acidic residues" evidence="3">
    <location>
        <begin position="248"/>
        <end position="265"/>
    </location>
</feature>
<feature type="DNA-binding region" description="HMG box" evidence="1">
    <location>
        <begin position="395"/>
        <end position="463"/>
    </location>
</feature>
<feature type="coiled-coil region" evidence="2">
    <location>
        <begin position="445"/>
        <end position="476"/>
    </location>
</feature>
<keyword evidence="1" id="KW-0539">Nucleus</keyword>
<dbReference type="EnsemblPlants" id="KEH21200">
    <property type="protein sequence ID" value="KEH21200"/>
    <property type="gene ID" value="MTR_8g099305"/>
</dbReference>
<feature type="region of interest" description="Disordered" evidence="3">
    <location>
        <begin position="1"/>
        <end position="73"/>
    </location>
</feature>
<evidence type="ECO:0000313" key="5">
    <source>
        <dbReference type="EMBL" id="KEH21200.1"/>
    </source>
</evidence>
<feature type="region of interest" description="Disordered" evidence="3">
    <location>
        <begin position="248"/>
        <end position="269"/>
    </location>
</feature>
<feature type="DNA-binding region" description="HMG box" evidence="1">
    <location>
        <begin position="150"/>
        <end position="218"/>
    </location>
</feature>
<name>A0A072U5S8_MEDTR</name>
<dbReference type="Proteomes" id="UP000265566">
    <property type="component" value="Chromosome 8"/>
</dbReference>
<evidence type="ECO:0000259" key="4">
    <source>
        <dbReference type="PROSITE" id="PS50118"/>
    </source>
</evidence>
<dbReference type="InterPro" id="IPR009071">
    <property type="entry name" value="HMG_box_dom"/>
</dbReference>
<dbReference type="KEGG" id="mtr:25502164"/>
<evidence type="ECO:0000313" key="9">
    <source>
        <dbReference type="Proteomes" id="UP000265566"/>
    </source>
</evidence>
<gene>
    <name evidence="7" type="primary">25502164</name>
    <name evidence="5" type="ordered locus">MTR_8g099305</name>
    <name evidence="6" type="ORF">MtrunA17_Chr8g0387931</name>
</gene>